<reference evidence="7 8" key="1">
    <citation type="submission" date="2019-06" db="EMBL/GenBank/DDBJ databases">
        <title>A chromosomal-level reference genome of Carpinus fangiana (Coryloideae, Betulaceae).</title>
        <authorList>
            <person name="Yang X."/>
            <person name="Wang Z."/>
            <person name="Zhang L."/>
            <person name="Hao G."/>
            <person name="Liu J."/>
            <person name="Yang Y."/>
        </authorList>
    </citation>
    <scope>NUCLEOTIDE SEQUENCE [LARGE SCALE GENOMIC DNA]</scope>
    <source>
        <strain evidence="7">Cfa_2016G</strain>
        <tissue evidence="7">Leaf</tissue>
    </source>
</reference>
<evidence type="ECO:0000259" key="6">
    <source>
        <dbReference type="Pfam" id="PF23559"/>
    </source>
</evidence>
<dbReference type="InterPro" id="IPR027417">
    <property type="entry name" value="P-loop_NTPase"/>
</dbReference>
<keyword evidence="3" id="KW-0547">Nucleotide-binding</keyword>
<evidence type="ECO:0000256" key="3">
    <source>
        <dbReference type="ARBA" id="ARBA00022741"/>
    </source>
</evidence>
<dbReference type="AlphaFoldDB" id="A0A5N6RVD0"/>
<dbReference type="SUPFAM" id="SSF52540">
    <property type="entry name" value="P-loop containing nucleoside triphosphate hydrolases"/>
    <property type="match status" value="1"/>
</dbReference>
<keyword evidence="5" id="KW-0175">Coiled coil</keyword>
<feature type="coiled-coil region" evidence="5">
    <location>
        <begin position="40"/>
        <end position="67"/>
    </location>
</feature>
<dbReference type="InterPro" id="IPR058922">
    <property type="entry name" value="WHD_DRP"/>
</dbReference>
<dbReference type="Gene3D" id="1.10.8.430">
    <property type="entry name" value="Helical domain of apoptotic protease-activating factors"/>
    <property type="match status" value="1"/>
</dbReference>
<protein>
    <recommendedName>
        <fullName evidence="6">Disease resistance protein winged helix domain-containing protein</fullName>
    </recommendedName>
</protein>
<proteinExistence type="predicted"/>
<dbReference type="Pfam" id="PF23559">
    <property type="entry name" value="WHD_DRP"/>
    <property type="match status" value="1"/>
</dbReference>
<dbReference type="Proteomes" id="UP000327013">
    <property type="component" value="Chromosome 8"/>
</dbReference>
<dbReference type="PANTHER" id="PTHR33463">
    <property type="entry name" value="NB-ARC DOMAIN-CONTAINING PROTEIN-RELATED"/>
    <property type="match status" value="1"/>
</dbReference>
<evidence type="ECO:0000313" key="7">
    <source>
        <dbReference type="EMBL" id="KAE8125649.1"/>
    </source>
</evidence>
<dbReference type="FunFam" id="1.10.10.10:FF:000322">
    <property type="entry name" value="Probable disease resistance protein At1g63360"/>
    <property type="match status" value="1"/>
</dbReference>
<evidence type="ECO:0000256" key="1">
    <source>
        <dbReference type="ARBA" id="ARBA00022614"/>
    </source>
</evidence>
<feature type="domain" description="Disease resistance protein winged helix" evidence="6">
    <location>
        <begin position="209"/>
        <end position="275"/>
    </location>
</feature>
<dbReference type="EMBL" id="CM017328">
    <property type="protein sequence ID" value="KAE8125649.1"/>
    <property type="molecule type" value="Genomic_DNA"/>
</dbReference>
<dbReference type="InterPro" id="IPR042197">
    <property type="entry name" value="Apaf_helical"/>
</dbReference>
<dbReference type="GO" id="GO:0043531">
    <property type="term" value="F:ADP binding"/>
    <property type="evidence" value="ECO:0007669"/>
    <property type="project" value="InterPro"/>
</dbReference>
<dbReference type="InterPro" id="IPR050905">
    <property type="entry name" value="Plant_NBS-LRR"/>
</dbReference>
<name>A0A5N6RVD0_9ROSI</name>
<keyword evidence="1" id="KW-0433">Leucine-rich repeat</keyword>
<keyword evidence="2" id="KW-0677">Repeat</keyword>
<dbReference type="GO" id="GO:0006952">
    <property type="term" value="P:defense response"/>
    <property type="evidence" value="ECO:0007669"/>
    <property type="project" value="UniProtKB-KW"/>
</dbReference>
<evidence type="ECO:0000313" key="8">
    <source>
        <dbReference type="Proteomes" id="UP000327013"/>
    </source>
</evidence>
<dbReference type="PANTHER" id="PTHR33463:SF202">
    <property type="entry name" value="NB-ARC DOMAIN-CONTAINING PROTEIN"/>
    <property type="match status" value="1"/>
</dbReference>
<dbReference type="GO" id="GO:0005524">
    <property type="term" value="F:ATP binding"/>
    <property type="evidence" value="ECO:0007669"/>
    <property type="project" value="UniProtKB-KW"/>
</dbReference>
<organism evidence="7 8">
    <name type="scientific">Carpinus fangiana</name>
    <dbReference type="NCBI Taxonomy" id="176857"/>
    <lineage>
        <taxon>Eukaryota</taxon>
        <taxon>Viridiplantae</taxon>
        <taxon>Streptophyta</taxon>
        <taxon>Embryophyta</taxon>
        <taxon>Tracheophyta</taxon>
        <taxon>Spermatophyta</taxon>
        <taxon>Magnoliopsida</taxon>
        <taxon>eudicotyledons</taxon>
        <taxon>Gunneridae</taxon>
        <taxon>Pentapetalae</taxon>
        <taxon>rosids</taxon>
        <taxon>fabids</taxon>
        <taxon>Fagales</taxon>
        <taxon>Betulaceae</taxon>
        <taxon>Carpinus</taxon>
    </lineage>
</organism>
<evidence type="ECO:0000256" key="2">
    <source>
        <dbReference type="ARBA" id="ARBA00022737"/>
    </source>
</evidence>
<accession>A0A5N6RVD0</accession>
<keyword evidence="4" id="KW-0611">Plant defense</keyword>
<dbReference type="Gene3D" id="1.10.10.10">
    <property type="entry name" value="Winged helix-like DNA-binding domain superfamily/Winged helix DNA-binding domain"/>
    <property type="match status" value="1"/>
</dbReference>
<evidence type="ECO:0000256" key="5">
    <source>
        <dbReference type="SAM" id="Coils"/>
    </source>
</evidence>
<gene>
    <name evidence="7" type="ORF">FH972_020429</name>
</gene>
<dbReference type="OrthoDB" id="736010at2759"/>
<dbReference type="InterPro" id="IPR036388">
    <property type="entry name" value="WH-like_DNA-bd_sf"/>
</dbReference>
<sequence length="283" mass="32026">MGAMEVVGAVVGEVVVATGRVLCCSIYSKMKKTIKFQSNLNVLKKEMKHLLALRDGLKNETELAEQEEKIVRLESLSGLRRLKIFSLKSTVFKQHMMTDIQVKMAVLNDDESWQLFSGNAGNVASLEHISPFAKAIARECCGLPLALVTMGAGMREKTKVELWKHALNELQRPVSCPLHIANKIYKPLKWSYNSLEGKQMKYSFLYCSLFPEDFSIAISELAKCWLAEGLQDEQENFEDSFNRVINLIEILKDSCLLEDGAHEDTVKMHDVVRDVCYMDCIIL</sequence>
<keyword evidence="8" id="KW-1185">Reference proteome</keyword>
<evidence type="ECO:0000256" key="4">
    <source>
        <dbReference type="ARBA" id="ARBA00022821"/>
    </source>
</evidence>